<dbReference type="InterPro" id="IPR034193">
    <property type="entry name" value="PCSK9_ProteinaseK-like"/>
</dbReference>
<dbReference type="PROSITE" id="PS00137">
    <property type="entry name" value="SUBTILASE_HIS"/>
    <property type="match status" value="1"/>
</dbReference>
<keyword evidence="3 5" id="KW-0378">Hydrolase</keyword>
<evidence type="ECO:0000256" key="6">
    <source>
        <dbReference type="RuleBase" id="RU003355"/>
    </source>
</evidence>
<dbReference type="Pfam" id="PF00082">
    <property type="entry name" value="Peptidase_S8"/>
    <property type="match status" value="1"/>
</dbReference>
<feature type="region of interest" description="Disordered" evidence="7">
    <location>
        <begin position="155"/>
        <end position="207"/>
    </location>
</feature>
<dbReference type="Gene3D" id="3.40.50.200">
    <property type="entry name" value="Peptidase S8/S53 domain"/>
    <property type="match status" value="1"/>
</dbReference>
<protein>
    <recommendedName>
        <fullName evidence="8">Peptidase S8/S53 domain-containing protein</fullName>
    </recommendedName>
</protein>
<dbReference type="PANTHER" id="PTHR43806">
    <property type="entry name" value="PEPTIDASE S8"/>
    <property type="match status" value="1"/>
</dbReference>
<keyword evidence="10" id="KW-1185">Reference proteome</keyword>
<dbReference type="InterPro" id="IPR050131">
    <property type="entry name" value="Peptidase_S8_subtilisin-like"/>
</dbReference>
<reference evidence="9" key="1">
    <citation type="submission" date="2022-07" db="EMBL/GenBank/DDBJ databases">
        <title>Draft genome sequence of Zalerion maritima ATCC 34329, a (micro)plastics degrading marine fungus.</title>
        <authorList>
            <person name="Paco A."/>
            <person name="Goncalves M.F.M."/>
            <person name="Rocha-Santos T.A.P."/>
            <person name="Alves A."/>
        </authorList>
    </citation>
    <scope>NUCLEOTIDE SEQUENCE</scope>
    <source>
        <strain evidence="9">ATCC 34329</strain>
    </source>
</reference>
<feature type="region of interest" description="Disordered" evidence="7">
    <location>
        <begin position="238"/>
        <end position="258"/>
    </location>
</feature>
<feature type="active site" description="Charge relay system" evidence="5">
    <location>
        <position position="269"/>
    </location>
</feature>
<dbReference type="AlphaFoldDB" id="A0AAD5RMS2"/>
<gene>
    <name evidence="9" type="ORF">MKZ38_003354</name>
</gene>
<dbReference type="SUPFAM" id="SSF52743">
    <property type="entry name" value="Subtilisin-like"/>
    <property type="match status" value="1"/>
</dbReference>
<evidence type="ECO:0000256" key="7">
    <source>
        <dbReference type="SAM" id="MobiDB-lite"/>
    </source>
</evidence>
<feature type="active site" description="Charge relay system" evidence="5">
    <location>
        <position position="470"/>
    </location>
</feature>
<evidence type="ECO:0000313" key="10">
    <source>
        <dbReference type="Proteomes" id="UP001201980"/>
    </source>
</evidence>
<dbReference type="InterPro" id="IPR036852">
    <property type="entry name" value="Peptidase_S8/S53_dom_sf"/>
</dbReference>
<evidence type="ECO:0000256" key="5">
    <source>
        <dbReference type="PROSITE-ProRule" id="PRU01240"/>
    </source>
</evidence>
<dbReference type="PANTHER" id="PTHR43806:SF11">
    <property type="entry name" value="CEREVISIN-RELATED"/>
    <property type="match status" value="1"/>
</dbReference>
<feature type="domain" description="Peptidase S8/S53" evidence="8">
    <location>
        <begin position="260"/>
        <end position="503"/>
    </location>
</feature>
<dbReference type="InterPro" id="IPR015500">
    <property type="entry name" value="Peptidase_S8_subtilisin-rel"/>
</dbReference>
<evidence type="ECO:0000256" key="3">
    <source>
        <dbReference type="ARBA" id="ARBA00022801"/>
    </source>
</evidence>
<dbReference type="CDD" id="cd04077">
    <property type="entry name" value="Peptidases_S8_PCSK9_ProteinaseK_like"/>
    <property type="match status" value="1"/>
</dbReference>
<dbReference type="GO" id="GO:0006508">
    <property type="term" value="P:proteolysis"/>
    <property type="evidence" value="ECO:0007669"/>
    <property type="project" value="UniProtKB-KW"/>
</dbReference>
<feature type="compositionally biased region" description="Basic and acidic residues" evidence="7">
    <location>
        <begin position="174"/>
        <end position="207"/>
    </location>
</feature>
<dbReference type="GO" id="GO:0004252">
    <property type="term" value="F:serine-type endopeptidase activity"/>
    <property type="evidence" value="ECO:0007669"/>
    <property type="project" value="UniProtKB-UniRule"/>
</dbReference>
<evidence type="ECO:0000313" key="9">
    <source>
        <dbReference type="EMBL" id="KAJ2899211.1"/>
    </source>
</evidence>
<comment type="caution">
    <text evidence="9">The sequence shown here is derived from an EMBL/GenBank/DDBJ whole genome shotgun (WGS) entry which is preliminary data.</text>
</comment>
<dbReference type="PROSITE" id="PS00138">
    <property type="entry name" value="SUBTILASE_SER"/>
    <property type="match status" value="1"/>
</dbReference>
<dbReference type="PROSITE" id="PS00136">
    <property type="entry name" value="SUBTILASE_ASP"/>
    <property type="match status" value="1"/>
</dbReference>
<evidence type="ECO:0000256" key="2">
    <source>
        <dbReference type="ARBA" id="ARBA00022670"/>
    </source>
</evidence>
<feature type="active site" description="Charge relay system" evidence="5">
    <location>
        <position position="307"/>
    </location>
</feature>
<keyword evidence="2 5" id="KW-0645">Protease</keyword>
<sequence>MHLDTILRKSLGVLRALISPHVLLIPLASLVLPLPNTSRAAVPISPPPSPSAEIVAGSYIVTFRPTVTRADTQACREEFLRLFAGGNPGHGLTDFEIEEFRGFHFRARAAPGGGKEDEGQEQEEASEMLNWIRGREDVVMSVERDLMIEAARPVGGRKGRENARVGTSLPRLWPEVRGRRRDDGRGNGTEEKEGGGGEEGNGKRRENVVALETEYGRPWGIVRVSMRDRARKEVYQRLSRPHYDDDDGKDVDGKEGRQGGKKLKVYVVDSGVRTSHVDFLDSRTRESRVVWGKTFVPGGVNDDIDGHGTHIAGTIGGNVYGVQNKSTIVSLKVTQDGKGPVSGVISAISWAANDARTTNSTCIMNLSLGLQAETGCTGALIDAGKAAREQGCLLVASAGNEGIPASLTSPACSADFMTVGAIEREGKDGKDVMPEWSNHGQAVDIFAPGTDVESASNEGDYGGRMLGGTSMASPHIAGLAAYFSSLFGITDGDELRVKILGVATVGKVDDLGTNSKNRLAYNANCEKETWGGYFCEYAALGGGKLEARQTTATWRSEENRIILYLNH</sequence>
<dbReference type="InterPro" id="IPR000209">
    <property type="entry name" value="Peptidase_S8/S53_dom"/>
</dbReference>
<dbReference type="EMBL" id="JAKWBI020000204">
    <property type="protein sequence ID" value="KAJ2899211.1"/>
    <property type="molecule type" value="Genomic_DNA"/>
</dbReference>
<name>A0AAD5RMS2_9PEZI</name>
<evidence type="ECO:0000259" key="8">
    <source>
        <dbReference type="Pfam" id="PF00082"/>
    </source>
</evidence>
<organism evidence="9 10">
    <name type="scientific">Zalerion maritima</name>
    <dbReference type="NCBI Taxonomy" id="339359"/>
    <lineage>
        <taxon>Eukaryota</taxon>
        <taxon>Fungi</taxon>
        <taxon>Dikarya</taxon>
        <taxon>Ascomycota</taxon>
        <taxon>Pezizomycotina</taxon>
        <taxon>Sordariomycetes</taxon>
        <taxon>Lulworthiomycetidae</taxon>
        <taxon>Lulworthiales</taxon>
        <taxon>Lulworthiaceae</taxon>
        <taxon>Zalerion</taxon>
    </lineage>
</organism>
<comment type="similarity">
    <text evidence="1 5 6">Belongs to the peptidase S8 family.</text>
</comment>
<proteinExistence type="inferred from homology"/>
<accession>A0AAD5RMS2</accession>
<evidence type="ECO:0000256" key="4">
    <source>
        <dbReference type="ARBA" id="ARBA00022825"/>
    </source>
</evidence>
<dbReference type="PROSITE" id="PS51892">
    <property type="entry name" value="SUBTILASE"/>
    <property type="match status" value="1"/>
</dbReference>
<dbReference type="PRINTS" id="PR00723">
    <property type="entry name" value="SUBTILISIN"/>
</dbReference>
<dbReference type="InterPro" id="IPR022398">
    <property type="entry name" value="Peptidase_S8_His-AS"/>
</dbReference>
<evidence type="ECO:0000256" key="1">
    <source>
        <dbReference type="ARBA" id="ARBA00011073"/>
    </source>
</evidence>
<dbReference type="InterPro" id="IPR023828">
    <property type="entry name" value="Peptidase_S8_Ser-AS"/>
</dbReference>
<dbReference type="InterPro" id="IPR023827">
    <property type="entry name" value="Peptidase_S8_Asp-AS"/>
</dbReference>
<keyword evidence="4 5" id="KW-0720">Serine protease</keyword>
<dbReference type="Proteomes" id="UP001201980">
    <property type="component" value="Unassembled WGS sequence"/>
</dbReference>